<comment type="caution">
    <text evidence="1">The sequence shown here is derived from an EMBL/GenBank/DDBJ whole genome shotgun (WGS) entry which is preliminary data.</text>
</comment>
<name>A0ACA9Y032_9ASCO</name>
<proteinExistence type="predicted"/>
<evidence type="ECO:0000313" key="1">
    <source>
        <dbReference type="EMBL" id="CAH6718227.1"/>
    </source>
</evidence>
<protein>
    <submittedName>
        <fullName evidence="1">Glyoxalase 3</fullName>
    </submittedName>
</protein>
<sequence>MSKVIIAITSYNEVFYDDGAKTGLFVTEALHPFHVFKKAGYEVEFVSETGTFGFDTHSLGEMFLQGADKADVEDENSEFQKQLKQIKKASDINASDYVAIYGSAGHGALYDYPKATDLIKITEAIYANGGVISAVCHGIVLLGPVKDSKTNELVLKGKKITGFTDIGEVQLGVQEKMDKDNLESIEAMAKRIGATYVAPEGPWDDLSVVDGRVVTGVNPASATSAAEKVVAILKQ</sequence>
<organism evidence="1 2">
    <name type="scientific">[Candida] jaroonii</name>
    <dbReference type="NCBI Taxonomy" id="467808"/>
    <lineage>
        <taxon>Eukaryota</taxon>
        <taxon>Fungi</taxon>
        <taxon>Dikarya</taxon>
        <taxon>Ascomycota</taxon>
        <taxon>Saccharomycotina</taxon>
        <taxon>Pichiomycetes</taxon>
        <taxon>Debaryomycetaceae</taxon>
        <taxon>Yamadazyma</taxon>
    </lineage>
</organism>
<dbReference type="EMBL" id="CALSDN010000001">
    <property type="protein sequence ID" value="CAH6718227.1"/>
    <property type="molecule type" value="Genomic_DNA"/>
</dbReference>
<reference evidence="1" key="1">
    <citation type="submission" date="2022-06" db="EMBL/GenBank/DDBJ databases">
        <authorList>
            <person name="Legras J.-L."/>
            <person name="Devillers H."/>
            <person name="Grondin C."/>
        </authorList>
    </citation>
    <scope>NUCLEOTIDE SEQUENCE</scope>
    <source>
        <strain evidence="1">CLIB 1444</strain>
    </source>
</reference>
<gene>
    <name evidence="1" type="ORF">CLIB1444_01S01992</name>
</gene>
<dbReference type="Proteomes" id="UP001152531">
    <property type="component" value="Unassembled WGS sequence"/>
</dbReference>
<accession>A0ACA9Y032</accession>
<evidence type="ECO:0000313" key="2">
    <source>
        <dbReference type="Proteomes" id="UP001152531"/>
    </source>
</evidence>
<keyword evidence="2" id="KW-1185">Reference proteome</keyword>